<dbReference type="Proteomes" id="UP001497516">
    <property type="component" value="Chromosome 4"/>
</dbReference>
<protein>
    <submittedName>
        <fullName evidence="1">Uncharacterized protein</fullName>
    </submittedName>
</protein>
<gene>
    <name evidence="1" type="ORF">LTRI10_LOCUS22471</name>
</gene>
<accession>A0AAV2E575</accession>
<evidence type="ECO:0000313" key="2">
    <source>
        <dbReference type="Proteomes" id="UP001497516"/>
    </source>
</evidence>
<name>A0AAV2E575_9ROSI</name>
<dbReference type="EMBL" id="OZ034817">
    <property type="protein sequence ID" value="CAL1381066.1"/>
    <property type="molecule type" value="Genomic_DNA"/>
</dbReference>
<reference evidence="1 2" key="1">
    <citation type="submission" date="2024-04" db="EMBL/GenBank/DDBJ databases">
        <authorList>
            <person name="Fracassetti M."/>
        </authorList>
    </citation>
    <scope>NUCLEOTIDE SEQUENCE [LARGE SCALE GENOMIC DNA]</scope>
</reference>
<evidence type="ECO:0000313" key="1">
    <source>
        <dbReference type="EMBL" id="CAL1381066.1"/>
    </source>
</evidence>
<dbReference type="AlphaFoldDB" id="A0AAV2E575"/>
<keyword evidence="2" id="KW-1185">Reference proteome</keyword>
<proteinExistence type="predicted"/>
<organism evidence="1 2">
    <name type="scientific">Linum trigynum</name>
    <dbReference type="NCBI Taxonomy" id="586398"/>
    <lineage>
        <taxon>Eukaryota</taxon>
        <taxon>Viridiplantae</taxon>
        <taxon>Streptophyta</taxon>
        <taxon>Embryophyta</taxon>
        <taxon>Tracheophyta</taxon>
        <taxon>Spermatophyta</taxon>
        <taxon>Magnoliopsida</taxon>
        <taxon>eudicotyledons</taxon>
        <taxon>Gunneridae</taxon>
        <taxon>Pentapetalae</taxon>
        <taxon>rosids</taxon>
        <taxon>fabids</taxon>
        <taxon>Malpighiales</taxon>
        <taxon>Linaceae</taxon>
        <taxon>Linum</taxon>
    </lineage>
</organism>
<sequence>MCARHHCTRPRFLGHVRTSVVHFGEERCTRPRNLGHVRTLVVHSAEEICTRPRILGYERTSIVHSAEERGTGPRNLGHVRTLAVHSAEVSWPCAHLSIDSGKEKSTWPRFLAMCTPWSCTWEILVHFVRKSRNFFFGQ</sequence>